<proteinExistence type="predicted"/>
<reference evidence="1" key="1">
    <citation type="submission" date="2021-06" db="EMBL/GenBank/DDBJ databases">
        <authorList>
            <person name="Kallberg Y."/>
            <person name="Tangrot J."/>
            <person name="Rosling A."/>
        </authorList>
    </citation>
    <scope>NUCLEOTIDE SEQUENCE</scope>
    <source>
        <strain evidence="1">MA453B</strain>
    </source>
</reference>
<organism evidence="1 2">
    <name type="scientific">Dentiscutata erythropus</name>
    <dbReference type="NCBI Taxonomy" id="1348616"/>
    <lineage>
        <taxon>Eukaryota</taxon>
        <taxon>Fungi</taxon>
        <taxon>Fungi incertae sedis</taxon>
        <taxon>Mucoromycota</taxon>
        <taxon>Glomeromycotina</taxon>
        <taxon>Glomeromycetes</taxon>
        <taxon>Diversisporales</taxon>
        <taxon>Gigasporaceae</taxon>
        <taxon>Dentiscutata</taxon>
    </lineage>
</organism>
<name>A0A9N9AZ16_9GLOM</name>
<evidence type="ECO:0000313" key="1">
    <source>
        <dbReference type="EMBL" id="CAG8547258.1"/>
    </source>
</evidence>
<dbReference type="AlphaFoldDB" id="A0A9N9AZ16"/>
<keyword evidence="2" id="KW-1185">Reference proteome</keyword>
<gene>
    <name evidence="1" type="ORF">DERYTH_LOCUS5092</name>
</gene>
<accession>A0A9N9AZ16</accession>
<evidence type="ECO:0000313" key="2">
    <source>
        <dbReference type="Proteomes" id="UP000789405"/>
    </source>
</evidence>
<dbReference type="Proteomes" id="UP000789405">
    <property type="component" value="Unassembled WGS sequence"/>
</dbReference>
<dbReference type="OrthoDB" id="2492567at2759"/>
<protein>
    <submittedName>
        <fullName evidence="1">11044_t:CDS:1</fullName>
    </submittedName>
</protein>
<sequence>MVEVFGHSWEDKVRSICKKIKCFENEDKAIYQSLECWSENTLNFLIQEVGSQKGPEVFRVAKRTFELYNARGIWNLYQAEKINYRVLAHMYDSDFEVFKQEAYHAYLKEAGDSTIPDKF</sequence>
<dbReference type="EMBL" id="CAJVPY010002066">
    <property type="protein sequence ID" value="CAG8547258.1"/>
    <property type="molecule type" value="Genomic_DNA"/>
</dbReference>
<comment type="caution">
    <text evidence="1">The sequence shown here is derived from an EMBL/GenBank/DDBJ whole genome shotgun (WGS) entry which is preliminary data.</text>
</comment>